<keyword evidence="4" id="KW-0732">Signal</keyword>
<keyword evidence="2" id="KW-0677">Repeat</keyword>
<dbReference type="InterPro" id="IPR050667">
    <property type="entry name" value="PPR-containing_protein"/>
</dbReference>
<feature type="chain" id="PRO_5034753081" evidence="4">
    <location>
        <begin position="30"/>
        <end position="405"/>
    </location>
</feature>
<reference evidence="6" key="2">
    <citation type="submission" date="2025-08" db="UniProtKB">
        <authorList>
            <consortium name="RefSeq"/>
        </authorList>
    </citation>
    <scope>IDENTIFICATION</scope>
    <source>
        <tissue evidence="6">Young leaves</tissue>
    </source>
</reference>
<protein>
    <submittedName>
        <fullName evidence="6">Pentatricopeptide repeat-containing protein At1g61870, mitochondrial</fullName>
    </submittedName>
</protein>
<dbReference type="Gene3D" id="1.25.40.10">
    <property type="entry name" value="Tetratricopeptide repeat domain"/>
    <property type="match status" value="2"/>
</dbReference>
<evidence type="ECO:0000313" key="5">
    <source>
        <dbReference type="Proteomes" id="UP000228380"/>
    </source>
</evidence>
<proteinExistence type="inferred from homology"/>
<evidence type="ECO:0000256" key="3">
    <source>
        <dbReference type="PROSITE-ProRule" id="PRU00708"/>
    </source>
</evidence>
<accession>A0A8B7CPX7</accession>
<dbReference type="AlphaFoldDB" id="A0A8B7CPX7"/>
<dbReference type="OrthoDB" id="185373at2759"/>
<evidence type="ECO:0000256" key="4">
    <source>
        <dbReference type="SAM" id="SignalP"/>
    </source>
</evidence>
<dbReference type="Pfam" id="PF01535">
    <property type="entry name" value="PPR"/>
    <property type="match status" value="2"/>
</dbReference>
<dbReference type="GeneID" id="103717141"/>
<evidence type="ECO:0000256" key="1">
    <source>
        <dbReference type="ARBA" id="ARBA00007626"/>
    </source>
</evidence>
<keyword evidence="5" id="KW-1185">Reference proteome</keyword>
<feature type="repeat" description="PPR" evidence="3">
    <location>
        <begin position="323"/>
        <end position="357"/>
    </location>
</feature>
<dbReference type="PANTHER" id="PTHR47939:SF9">
    <property type="entry name" value="(WILD MALAYSIAN BANANA) HYPOTHETICAL PROTEIN"/>
    <property type="match status" value="1"/>
</dbReference>
<feature type="signal peptide" evidence="4">
    <location>
        <begin position="1"/>
        <end position="29"/>
    </location>
</feature>
<evidence type="ECO:0000256" key="2">
    <source>
        <dbReference type="ARBA" id="ARBA00022737"/>
    </source>
</evidence>
<dbReference type="InterPro" id="IPR011990">
    <property type="entry name" value="TPR-like_helical_dom_sf"/>
</dbReference>
<dbReference type="KEGG" id="pda:103717141"/>
<dbReference type="InterPro" id="IPR002885">
    <property type="entry name" value="PPR_rpt"/>
</dbReference>
<dbReference type="PROSITE" id="PS51375">
    <property type="entry name" value="PPR"/>
    <property type="match status" value="5"/>
</dbReference>
<dbReference type="RefSeq" id="XP_008803639.2">
    <property type="nucleotide sequence ID" value="XM_008805417.4"/>
</dbReference>
<name>A0A8B7CPX7_PHODC</name>
<feature type="repeat" description="PPR" evidence="3">
    <location>
        <begin position="253"/>
        <end position="287"/>
    </location>
</feature>
<feature type="repeat" description="PPR" evidence="3">
    <location>
        <begin position="288"/>
        <end position="322"/>
    </location>
</feature>
<organism evidence="5 6">
    <name type="scientific">Phoenix dactylifera</name>
    <name type="common">Date palm</name>
    <dbReference type="NCBI Taxonomy" id="42345"/>
    <lineage>
        <taxon>Eukaryota</taxon>
        <taxon>Viridiplantae</taxon>
        <taxon>Streptophyta</taxon>
        <taxon>Embryophyta</taxon>
        <taxon>Tracheophyta</taxon>
        <taxon>Spermatophyta</taxon>
        <taxon>Magnoliopsida</taxon>
        <taxon>Liliopsida</taxon>
        <taxon>Arecaceae</taxon>
        <taxon>Coryphoideae</taxon>
        <taxon>Phoeniceae</taxon>
        <taxon>Phoenix</taxon>
    </lineage>
</organism>
<sequence length="405" mass="45068">MATLARLRQRLLPLPLLLPHLLLRRFSSAAAILSPGDPSAVLTSKQKSRAALSLLKSEKNPARIVEICRAADLTPASHLDRTALSIATSKLATSGSFAALRSYLDGFLSPRPDISSDRLRSHAIVLFGQAGMLDDAVRTFKASDSPSVRSLNALLFACILAKKHDEVGRIFRDFPTSYGITPNLDTYNTVIKAFCESGTSRSFFSVLDEMVRIGIKPNMMTFCTALAGFYREERFDDVGKVLELMKKHDCHPGLSAYNVRIQSLCKLKRLGEAKALFKEMVAEGMKPNWVTYNHLIFGFCKEGDLEEGKKLYKEMGKRGCVADSSCYFTLIYYLCQGGDFEAALGVAKETMARNWVPCFSTMKMLVNGLVRGAKVEEARELIEKMKEKFSGNADMWKEVEEELPQ</sequence>
<dbReference type="Proteomes" id="UP000228380">
    <property type="component" value="Chromosome 11"/>
</dbReference>
<comment type="similarity">
    <text evidence="1">Belongs to the PPR family. P subfamily.</text>
</comment>
<dbReference type="PANTHER" id="PTHR47939">
    <property type="entry name" value="MEMBRANE-ASSOCIATED SALT-INDUCIBLE PROTEIN-LIKE"/>
    <property type="match status" value="1"/>
</dbReference>
<feature type="repeat" description="PPR" evidence="3">
    <location>
        <begin position="183"/>
        <end position="217"/>
    </location>
</feature>
<evidence type="ECO:0000313" key="6">
    <source>
        <dbReference type="RefSeq" id="XP_008803639.2"/>
    </source>
</evidence>
<dbReference type="Pfam" id="PF13041">
    <property type="entry name" value="PPR_2"/>
    <property type="match status" value="2"/>
</dbReference>
<gene>
    <name evidence="6" type="primary">LOC103717141</name>
</gene>
<reference evidence="5" key="1">
    <citation type="journal article" date="2019" name="Nat. Commun.">
        <title>Genome-wide association mapping of date palm fruit traits.</title>
        <authorList>
            <person name="Hazzouri K.M."/>
            <person name="Gros-Balthazard M."/>
            <person name="Flowers J.M."/>
            <person name="Copetti D."/>
            <person name="Lemansour A."/>
            <person name="Lebrun M."/>
            <person name="Masmoudi K."/>
            <person name="Ferrand S."/>
            <person name="Dhar M.I."/>
            <person name="Fresquez Z.A."/>
            <person name="Rosas U."/>
            <person name="Zhang J."/>
            <person name="Talag J."/>
            <person name="Lee S."/>
            <person name="Kudrna D."/>
            <person name="Powell R.F."/>
            <person name="Leitch I.J."/>
            <person name="Krueger R.R."/>
            <person name="Wing R.A."/>
            <person name="Amiri K.M.A."/>
            <person name="Purugganan M.D."/>
        </authorList>
    </citation>
    <scope>NUCLEOTIDE SEQUENCE [LARGE SCALE GENOMIC DNA]</scope>
    <source>
        <strain evidence="5">cv. Khalas</strain>
    </source>
</reference>
<feature type="repeat" description="PPR" evidence="3">
    <location>
        <begin position="218"/>
        <end position="252"/>
    </location>
</feature>